<dbReference type="InterPro" id="IPR006162">
    <property type="entry name" value="Ppantetheine_attach_site"/>
</dbReference>
<dbReference type="Gene3D" id="3.30.300.30">
    <property type="match status" value="3"/>
</dbReference>
<dbReference type="Gene3D" id="3.40.50.12780">
    <property type="entry name" value="N-terminal domain of ligase-like"/>
    <property type="match status" value="1"/>
</dbReference>
<dbReference type="SUPFAM" id="SSF56801">
    <property type="entry name" value="Acetyl-CoA synthetase-like"/>
    <property type="match status" value="3"/>
</dbReference>
<reference evidence="8" key="1">
    <citation type="submission" date="2021-03" db="EMBL/GenBank/DDBJ databases">
        <title>Acanthopleuribacteraceae sp. M133.</title>
        <authorList>
            <person name="Wang G."/>
        </authorList>
    </citation>
    <scope>NUCLEOTIDE SEQUENCE</scope>
    <source>
        <strain evidence="8">M133</strain>
    </source>
</reference>
<dbReference type="PROSITE" id="PS00012">
    <property type="entry name" value="PHOSPHOPANTETHEINE"/>
    <property type="match status" value="2"/>
</dbReference>
<dbReference type="FunFam" id="3.30.300.30:FF:000010">
    <property type="entry name" value="Enterobactin synthetase component F"/>
    <property type="match status" value="1"/>
</dbReference>
<dbReference type="InterPro" id="IPR023213">
    <property type="entry name" value="CAT-like_dom_sf"/>
</dbReference>
<dbReference type="FunFam" id="3.40.50.980:FF:000001">
    <property type="entry name" value="Non-ribosomal peptide synthetase"/>
    <property type="match status" value="1"/>
</dbReference>
<dbReference type="PROSITE" id="PS00455">
    <property type="entry name" value="AMP_BINDING"/>
    <property type="match status" value="3"/>
</dbReference>
<dbReference type="CDD" id="cd19531">
    <property type="entry name" value="LCL_NRPS-like"/>
    <property type="match status" value="1"/>
</dbReference>
<dbReference type="Gene3D" id="3.40.50.980">
    <property type="match status" value="4"/>
</dbReference>
<sequence>MTRSPLSKDNIQSIYNLSPLQLGLLYHAIEARGHDPYHAQHCFHLTGALDLDHFARAWQTTLDRHPILRSAFFWEQVKQPLQIVAKRATLAIEHLDWSHLAPEAQEAELNALLEQDRAAGFHLNRPPLIRLFTARTGPDALWFVLSAHHLILDGWSLSIVLGEVLEQVHAAQTGRAPQLPAVRPFESYIAWLKGRNDLEKETFWREYLQGFDALTSPGIPAKPQPTTTDELPYRECVRDLSGTESARIERVARSRGFTLNTLVLAAWGLLLNRYTGRDDVLFGATVAGRPPELAGSDAMVGMFINTLPARIDFSGDPLVHDLLRRIQERHLALQHYSHTPLVDIQKWWSDRDAESTGTLFDHLVVFENYPIDAALQENSGLTIAPRYEGFGEEEGAVITHGRNHYPLTLVIVPGPRVRLIAAYDRSFLDNGRARALLDRLHILMGQLVEGLDRRTSSVPALSGAELRGHLASGSVGRGYDRSETIHGLVARFAQTQGDRTALIHADGGMSYRELHRAARLLAQVIRNHGLIPGDTAAIHLPREPRWVVAMLAILEAGAAFVPLDPQFPEERARYMVEDSGARLVLGLGSAAFPLPEGTSWLDMAHISTNADDRARPLPVAVDGSATAYVMYTSGTTGRPKGVRQSHRSVHNYAVGLLDRLEPEPDATFASLATPAADLGYTALFGALCGGYALHILSHELALDAVALAEALERTPVDYLKITPSHLQGLLSVDRPARVLPRKTLILGGEASDVALIEEVRALAPTCRVLNHYGPTEATIGVLTHDLGGVDAEHPLITLGHPLANSHVYVLDPHGHPQPIGFPGELYIESDGLADGYHRRAALSAEKFVPNPFARKAGSRLYRTGDRGRLLADGTIEFLGRVDDQVKIRGYRVEPAEVARRISARAGIRQAAVVASETPGTGSLRLVAYVVTEQATSDLHDRLRRALEADLPNYMVPAAFVTLAELPVTANGKLDRRALPQPEETQSPDEPSFTEPRDAVERLLAQCWRDLLSQPRIGIHDNVYAAGADSILCLQAMAQLKQLGYSLTPRQVFANPTVAGMATVIGGPHRETEQHLLGGLRELLSQPELDRHAHFYAAGGDSIVALQWVAMARQQGLNLTPGLIFRHPTVAELAQALVGTERDVESTSPASSAKPFELADLGEAQLAELRRVHDLEDVYPAAPIQQGMLFESLYDEAHKAYFNQVACRFPRGLDDAALREALAAAVARHAILRTSFAWEDLTVPHQVVHRTVATPFESHDLRELPAEEATTRLESLMAADRERGFALDAAPLLRLTAVHLPDGSSQLVWSHHHAILDGWSLPKLLEELLATYQARLAGEKADLPPSPPYRDYIAWLNQRDRDAAKAYWQAELNGFQQPTPLPGSTAPSGEAGVDVATYRFTRDQTEALRELARTAKVTLNTVVQAGWALLLTRINGGDEAVFGVTMAGRSADVAGIDDMQGVFINTLPIRLVTPAASQLDEWLRAIQAHNLDLDRFAYSRLADVLDWSGVRREQALFESIISFKNLPTNDRVQGMSRDLALDIRETHQGHNQFPLSLIVEPGASMTIEAFYQRQRFAEDQPAALLHQLAAVLANMGAQPQQHVNRIGLVAGADRAALTAASTGEPRRCFPEQTVNTLFATQVARRGEQPALIHGDRRWTYAETDRLTAALAHRLRGAGIRRGVAVGLCLPRTAEMAVALLAVLRTGAVVVPLDPRLPHQRLAFTAENAAVRWVIGAGAKPDWLDTETSWFTVALDARPAEPLDEAWADVDPEDPAYIIYTSGSTGRPKGVAVSHRAIANYAQALEARLNLPEQAELTTLATVAADLGHTALFGALCTGRPLRLLAPELAFDAEALADALERQPTDVLKIVPSHLEGLLAAREPARLLPRHILVLGGEALSAALAARLRDLAPQCRIVNHYGPSEATVGMLTFDATATSAVSGDAVPIGRPLANCAAWVLDRHLNPVPSNVPGELFIGGACLAHGYRGAPALTAERFVPDPFSGSPGARMYRTGDRVQRNAEGALVFLGRVDHQVKIRGYRVEPGELEAWLRSQPEIRDAAVRAWALPQGVRLAAYLVPAETPFDQNALQARMAAELPDYLVPSYLIELEALPLTLNGKVDRAQLPEPEQATPASRDRDPDGPVEQALAEIWCALLGRERIGAHEGFFEMGGDSILNLQATAKARQQGILFTPKQLFENQTVADLARIAKVKQAPADTDKKPTPDAAAASGDVPLTPIQHWFFETDPANPHHWNQSLLLETRQSLDPAILAKIPAELAARHEALRARFDRDSQSRPRQKILARDQAEIFAHIDLTAAHDADVLRHELVDLDRRMQASLNLEQGPLWRMVSIETAADRPDYLLLIFHHLIVDGVSWRILLQDLSALYRHHADGAALPAADPGTSQRAWVDRLQALVTADRARAWAETWQRQTGREPQALPLDFEGGPVLHGQSETLRITLDRKPTETLLRTSNAAYRTHIDELLLAPLARVLSRWIQSPTIHLELEGHGRDGLFDDLDPSRTVGWFTSRYPVALTPGEAGIDALIKAVKQQMRELPPSAGFGAIKYLDGTPDRFLAPRISFNYLGQTEAGAASFALATPVRDFDGAHQDPNNRRRHLLTLTAEIADGQWRCDWTYSTAHHRAETVQALADAYRAELAALIEHTADPAQGGATPADFELLDLDQAALDRLLAPSRWRAVEDAYPVAPMQRGMLYHALADADNDAYHNQFRCELEGPFDGKAFAAAWQAAVARHAILRTGFAWDTAGEPLQLVYRDAEMPIHREDWSHLTRDQQEAACRRYLARDREQGFVLAQAPLMRLALFRTGPQSHVLVWSRHHLLLDGWCSGLLIEEVLQRYRAALSGTPWHAPKPHPYRDFIAWLAGRDREEAMRHWRARLAGFEAPTLLPKRTDVAAGTGFGDLHLHLSEAQTQALNERARRHGVTLNTLFQAAWALLLGRYTGEAEVLFGVTVAGRPADLDGMETMLGVFINTLPLRLPIPAAAAPGTWLKEVQRRNVEDRQFEATPLSDIQSCAEVPAGTPLFETLLVFENYPDRATELPGGLRLRESDSHDRTHYPLTLVVQPGERLDLRFDYRLTDFDPAFIARMGTRLIHLLDHFESEPRLDLLPLLDEAERRQVLEAGVGATVAPQGPSLVHHWFETQARKSPDAAALVQGDETMTYGDLAERAAALADHVTALGAGPGERVAILLDRGPAMAVAVLAVLRSGAAYVPLDPMFPSDRIGVVLADAEPAVVLTQPAHAASCATSPAQVLELDGSGTPQSKMPTDRAATRRDPDPADAAYIIYTSGSTGTPKGVTMGHEALSNLIAWQYRRDPAPRTTTQFASLSFDVSFQEMFTTWATGGSLVLVDEGARRDSRRLAVLLARHAVARCYLPVVALHYLATALRETETTLPALRQVITAGEQLRLPVEVRETLATHMPHVALANHYGPSETHVVTHHELVADPAVWPTEPPIGRPIDNARVYVLDAASSPMPAGVPGELFLGGVPLARGYWNDPARTAARFVPDPFAIEPGGRLYRTGDRVRFDESGELHFLDRVDRQVKIRGYRVEPGDVESALCRHASVTAAAVTPFRDAAGRAFLVAYVQPDPSAAFDEETLRSHLGESLPGYMVPAQIVEIARIPLTASGKLDRRALPKPAATATRDATPQNDDEQLLCALWAEVLGTENAGLDDHFFELGGHSLAAAQLVARVRNRFHIALPIRALFDHPTPRELIRRIRENDPAGEGPALVPVDRTQPLPLSFGQRRLWFVDRLDGADAAYNIGFTLRLDGVCDAAALERALSAMVARHEILRTHVAEVAGEPVQVIAAAQPLTLPVTSLEATDEAQRETAIREAAEREKNEPFDLARGPLFRVRLLRIGAEAHVFLITFHHIAFDGWSVGVFSSELARLYRAFVRGETEVPAPSPIQYADYAAWQRRLLTGGELNQRRAYWLDKLTGLPEKPALPTDRPRGERPDAAGAERSLTIGAEPAQALLEFGRNHGTTQFMTLLALFRVLLAHRSDTTDFAIGAPDAGRVTQELEGLIGFFVNQQVLRTELRGDERFGDLLQRERTTVLEAQNHGLPFEMLVELLGVRRQWGVTPLTQVQFNTHDMAEPETDLDGLAMTPIKQETTRSRFDLAMHTSSGETGLDVALVYRTALFDAATIQSMLEGFETLVVHLAAHPEASIDDLFAVLAARSRRRLAREENRKADSLRSLRRTRRPGTRREPAARTAIPATSPPQANPAKQATNEPKPRTASPLSGPRGRRRQAIQVQRGSLVEMRPLATEGWSPLLVTPSMPDFHLTSWLEDRRTELEEHLARHGAILFRGFDLDGEVGLERFIRAASGSDPMDYPFGTTPRSRLHGRIYTSTDYPPDQEIPLHNENAYTNLWPMKIFFHCMIAPAEGGATPLVDSRAVYRRIPAEVRERVASKKLMYVRNFSELAVPWRDAFQTDDRAEVDAWCARNGIEHRWLDDHRLHTRQICEAVAQHPRTGEAVWFNQAHLFHVSALPAAVRTALLAEMREDELPRHVFYGDGSPLEDEVLAAVRSAYLSEKKSFPWRKGEVLMLDNMLTAHGRDPFAGPRKIVVGMAQPSRPVEVPQPVST</sequence>
<dbReference type="Gene3D" id="1.10.1200.10">
    <property type="entry name" value="ACP-like"/>
    <property type="match status" value="4"/>
</dbReference>
<name>A0A8A4THY0_SULCO</name>
<accession>A0A8A4THY0</accession>
<feature type="domain" description="Carrier" evidence="7">
    <location>
        <begin position="3659"/>
        <end position="3734"/>
    </location>
</feature>
<keyword evidence="9" id="KW-1185">Reference proteome</keyword>
<dbReference type="InterPro" id="IPR020845">
    <property type="entry name" value="AMP-binding_CS"/>
</dbReference>
<dbReference type="Pfam" id="PF02668">
    <property type="entry name" value="TauD"/>
    <property type="match status" value="1"/>
</dbReference>
<evidence type="ECO:0000313" key="9">
    <source>
        <dbReference type="Proteomes" id="UP000663929"/>
    </source>
</evidence>
<dbReference type="GO" id="GO:0072330">
    <property type="term" value="P:monocarboxylic acid biosynthetic process"/>
    <property type="evidence" value="ECO:0007669"/>
    <property type="project" value="UniProtKB-ARBA"/>
</dbReference>
<dbReference type="InterPro" id="IPR042098">
    <property type="entry name" value="TauD-like_sf"/>
</dbReference>
<dbReference type="GO" id="GO:0043041">
    <property type="term" value="P:amino acid activation for nonribosomal peptide biosynthetic process"/>
    <property type="evidence" value="ECO:0007669"/>
    <property type="project" value="TreeGrafter"/>
</dbReference>
<dbReference type="InterPro" id="IPR010060">
    <property type="entry name" value="NRPS_synth"/>
</dbReference>
<keyword evidence="4" id="KW-0677">Repeat</keyword>
<dbReference type="FunFam" id="1.10.1200.10:FF:000016">
    <property type="entry name" value="Non-ribosomal peptide synthase"/>
    <property type="match status" value="1"/>
</dbReference>
<dbReference type="InterPro" id="IPR036736">
    <property type="entry name" value="ACP-like_sf"/>
</dbReference>
<dbReference type="SUPFAM" id="SSF52777">
    <property type="entry name" value="CoA-dependent acyltransferases"/>
    <property type="match status" value="10"/>
</dbReference>
<keyword evidence="2" id="KW-0596">Phosphopantetheine</keyword>
<dbReference type="InterPro" id="IPR003819">
    <property type="entry name" value="TauD/TfdA-like"/>
</dbReference>
<dbReference type="InterPro" id="IPR001242">
    <property type="entry name" value="Condensation_dom"/>
</dbReference>
<dbReference type="RefSeq" id="WP_237378455.1">
    <property type="nucleotide sequence ID" value="NZ_CP071793.1"/>
</dbReference>
<dbReference type="GO" id="GO:0031177">
    <property type="term" value="F:phosphopantetheine binding"/>
    <property type="evidence" value="ECO:0007669"/>
    <property type="project" value="InterPro"/>
</dbReference>
<dbReference type="GO" id="GO:0005737">
    <property type="term" value="C:cytoplasm"/>
    <property type="evidence" value="ECO:0007669"/>
    <property type="project" value="TreeGrafter"/>
</dbReference>
<dbReference type="InterPro" id="IPR020806">
    <property type="entry name" value="PKS_PP-bd"/>
</dbReference>
<dbReference type="NCBIfam" id="NF003417">
    <property type="entry name" value="PRK04813.1"/>
    <property type="match status" value="3"/>
</dbReference>
<organism evidence="8 9">
    <name type="scientific">Sulfidibacter corallicola</name>
    <dbReference type="NCBI Taxonomy" id="2818388"/>
    <lineage>
        <taxon>Bacteria</taxon>
        <taxon>Pseudomonadati</taxon>
        <taxon>Acidobacteriota</taxon>
        <taxon>Holophagae</taxon>
        <taxon>Acanthopleuribacterales</taxon>
        <taxon>Acanthopleuribacteraceae</taxon>
        <taxon>Sulfidibacter</taxon>
    </lineage>
</organism>
<dbReference type="InterPro" id="IPR009081">
    <property type="entry name" value="PP-bd_ACP"/>
</dbReference>
<evidence type="ECO:0000259" key="7">
    <source>
        <dbReference type="PROSITE" id="PS50075"/>
    </source>
</evidence>
<dbReference type="GO" id="GO:0044550">
    <property type="term" value="P:secondary metabolite biosynthetic process"/>
    <property type="evidence" value="ECO:0007669"/>
    <property type="project" value="TreeGrafter"/>
</dbReference>
<dbReference type="Pfam" id="PF13193">
    <property type="entry name" value="AMP-binding_C"/>
    <property type="match status" value="3"/>
</dbReference>
<dbReference type="PANTHER" id="PTHR45527:SF1">
    <property type="entry name" value="FATTY ACID SYNTHASE"/>
    <property type="match status" value="1"/>
</dbReference>
<dbReference type="Pfam" id="PF00501">
    <property type="entry name" value="AMP-binding"/>
    <property type="match status" value="3"/>
</dbReference>
<dbReference type="InterPro" id="IPR010071">
    <property type="entry name" value="AA_adenyl_dom"/>
</dbReference>
<proteinExistence type="predicted"/>
<keyword evidence="3" id="KW-0597">Phosphoprotein</keyword>
<feature type="region of interest" description="Disordered" evidence="6">
    <location>
        <begin position="2118"/>
        <end position="2140"/>
    </location>
</feature>
<evidence type="ECO:0000256" key="1">
    <source>
        <dbReference type="ARBA" id="ARBA00001957"/>
    </source>
</evidence>
<dbReference type="InterPro" id="IPR045851">
    <property type="entry name" value="AMP-bd_C_sf"/>
</dbReference>
<dbReference type="Gene3D" id="2.30.38.10">
    <property type="entry name" value="Luciferase, Domain 3"/>
    <property type="match status" value="2"/>
</dbReference>
<dbReference type="SUPFAM" id="SSF51197">
    <property type="entry name" value="Clavaminate synthase-like"/>
    <property type="match status" value="1"/>
</dbReference>
<dbReference type="Gene3D" id="3.30.559.30">
    <property type="entry name" value="Nonribosomal peptide synthetase, condensation domain"/>
    <property type="match status" value="5"/>
</dbReference>
<dbReference type="InterPro" id="IPR000873">
    <property type="entry name" value="AMP-dep_synth/lig_dom"/>
</dbReference>
<dbReference type="CDD" id="cd19543">
    <property type="entry name" value="DCL_NRPS"/>
    <property type="match status" value="3"/>
</dbReference>
<dbReference type="GO" id="GO:0016706">
    <property type="term" value="F:2-oxoglutarate-dependent dioxygenase activity"/>
    <property type="evidence" value="ECO:0007669"/>
    <property type="project" value="UniProtKB-ARBA"/>
</dbReference>
<feature type="domain" description="Carrier" evidence="7">
    <location>
        <begin position="1066"/>
        <end position="1140"/>
    </location>
</feature>
<dbReference type="NCBIfam" id="TIGR01720">
    <property type="entry name" value="NRPS-para261"/>
    <property type="match status" value="1"/>
</dbReference>
<dbReference type="SUPFAM" id="SSF47336">
    <property type="entry name" value="ACP-like"/>
    <property type="match status" value="4"/>
</dbReference>
<dbReference type="KEGG" id="scor:J3U87_24750"/>
<dbReference type="Gene3D" id="3.60.130.10">
    <property type="entry name" value="Clavaminate synthase-like"/>
    <property type="match status" value="1"/>
</dbReference>
<dbReference type="Gene3D" id="3.30.559.10">
    <property type="entry name" value="Chloramphenicol acetyltransferase-like domain"/>
    <property type="match status" value="5"/>
</dbReference>
<feature type="domain" description="Carrier" evidence="7">
    <location>
        <begin position="2137"/>
        <end position="2211"/>
    </location>
</feature>
<dbReference type="Pfam" id="PF00550">
    <property type="entry name" value="PP-binding"/>
    <property type="match status" value="4"/>
</dbReference>
<evidence type="ECO:0000313" key="8">
    <source>
        <dbReference type="EMBL" id="QTD48804.1"/>
    </source>
</evidence>
<feature type="region of interest" description="Disordered" evidence="6">
    <location>
        <begin position="4193"/>
        <end position="4267"/>
    </location>
</feature>
<dbReference type="InterPro" id="IPR025110">
    <property type="entry name" value="AMP-bd_C"/>
</dbReference>
<dbReference type="EMBL" id="CP071793">
    <property type="protein sequence ID" value="QTD48804.1"/>
    <property type="molecule type" value="Genomic_DNA"/>
</dbReference>
<dbReference type="Pfam" id="PF00668">
    <property type="entry name" value="Condensation"/>
    <property type="match status" value="5"/>
</dbReference>
<evidence type="ECO:0000256" key="4">
    <source>
        <dbReference type="ARBA" id="ARBA00022737"/>
    </source>
</evidence>
<dbReference type="SMART" id="SM00823">
    <property type="entry name" value="PKS_PP"/>
    <property type="match status" value="3"/>
</dbReference>
<dbReference type="PANTHER" id="PTHR45527">
    <property type="entry name" value="NONRIBOSOMAL PEPTIDE SYNTHETASE"/>
    <property type="match status" value="1"/>
</dbReference>
<evidence type="ECO:0000256" key="3">
    <source>
        <dbReference type="ARBA" id="ARBA00022553"/>
    </source>
</evidence>
<evidence type="ECO:0000256" key="2">
    <source>
        <dbReference type="ARBA" id="ARBA00022450"/>
    </source>
</evidence>
<dbReference type="Proteomes" id="UP000663929">
    <property type="component" value="Chromosome"/>
</dbReference>
<keyword evidence="5" id="KW-0560">Oxidoreductase</keyword>
<feature type="domain" description="Carrier" evidence="7">
    <location>
        <begin position="994"/>
        <end position="1068"/>
    </location>
</feature>
<comment type="cofactor">
    <cofactor evidence="1">
        <name>pantetheine 4'-phosphate</name>
        <dbReference type="ChEBI" id="CHEBI:47942"/>
    </cofactor>
</comment>
<dbReference type="CDD" id="cd19534">
    <property type="entry name" value="E_NRPS"/>
    <property type="match status" value="1"/>
</dbReference>
<feature type="compositionally biased region" description="Basic and acidic residues" evidence="6">
    <location>
        <begin position="4195"/>
        <end position="4206"/>
    </location>
</feature>
<dbReference type="PROSITE" id="PS50075">
    <property type="entry name" value="CARRIER"/>
    <property type="match status" value="4"/>
</dbReference>
<evidence type="ECO:0000256" key="6">
    <source>
        <dbReference type="SAM" id="MobiDB-lite"/>
    </source>
</evidence>
<dbReference type="CDD" id="cd05930">
    <property type="entry name" value="A_NRPS"/>
    <property type="match status" value="2"/>
</dbReference>
<gene>
    <name evidence="8" type="ORF">J3U87_24750</name>
</gene>
<evidence type="ECO:0000256" key="5">
    <source>
        <dbReference type="ARBA" id="ARBA00023002"/>
    </source>
</evidence>
<dbReference type="InterPro" id="IPR042099">
    <property type="entry name" value="ANL_N_sf"/>
</dbReference>
<dbReference type="FunFam" id="3.30.559.10:FF:000012">
    <property type="entry name" value="Non-ribosomal peptide synthetase"/>
    <property type="match status" value="1"/>
</dbReference>
<dbReference type="NCBIfam" id="TIGR01733">
    <property type="entry name" value="AA-adenyl-dom"/>
    <property type="match status" value="3"/>
</dbReference>
<protein>
    <submittedName>
        <fullName evidence="8">Amino acid adenylation domain-containing protein</fullName>
    </submittedName>
</protein>
<dbReference type="SMART" id="SM01294">
    <property type="entry name" value="PKS_PP_betabranch"/>
    <property type="match status" value="1"/>
</dbReference>